<evidence type="ECO:0000313" key="5">
    <source>
        <dbReference type="EMBL" id="VAW98661.1"/>
    </source>
</evidence>
<dbReference type="PANTHER" id="PTHR38776:SF1">
    <property type="entry name" value="MLTA-INTERACTING PROTEIN-RELATED"/>
    <property type="match status" value="1"/>
</dbReference>
<proteinExistence type="predicted"/>
<evidence type="ECO:0008006" key="6">
    <source>
        <dbReference type="Google" id="ProtNLM"/>
    </source>
</evidence>
<dbReference type="Pfam" id="PF06629">
    <property type="entry name" value="MipA"/>
    <property type="match status" value="1"/>
</dbReference>
<dbReference type="EMBL" id="UOFR01000062">
    <property type="protein sequence ID" value="VAW98661.1"/>
    <property type="molecule type" value="Genomic_DNA"/>
</dbReference>
<gene>
    <name evidence="5" type="ORF">MNBD_GAMMA21-2449</name>
</gene>
<protein>
    <recommendedName>
        <fullName evidence="6">Outer membrane protein V</fullName>
    </recommendedName>
</protein>
<dbReference type="GO" id="GO:0009279">
    <property type="term" value="C:cell outer membrane"/>
    <property type="evidence" value="ECO:0007669"/>
    <property type="project" value="UniProtKB-SubCell"/>
</dbReference>
<sequence length="269" mass="29371">MHTNKRSITIYTSLITSGLLLNAMMANAAPVPIETSTLDKDAGNTTNYGIGFTSSFAQRPFVGVDVQDASLPYISLRLKDFYIEGLNIGYRLWKNDKFLVDVLATPRFYEVEASFAGNNELDGIDKTERTYFAGVSTQYASKHITYTLQVLTDVIESDGSELVATGSKAFKLGKSFTLTPTAGITYQDSKLVDHFYGVQAHEIASGRPAYGGQDSTNFHTSLTGVWDATKPIQLLGQLKYEKLGSGIGDSPIIDDTDIVTLAVGLVYRF</sequence>
<evidence type="ECO:0000256" key="3">
    <source>
        <dbReference type="ARBA" id="ARBA00023136"/>
    </source>
</evidence>
<dbReference type="AlphaFoldDB" id="A0A3B1A3L8"/>
<reference evidence="5" key="1">
    <citation type="submission" date="2018-06" db="EMBL/GenBank/DDBJ databases">
        <authorList>
            <person name="Zhirakovskaya E."/>
        </authorList>
    </citation>
    <scope>NUCLEOTIDE SEQUENCE</scope>
</reference>
<comment type="subcellular location">
    <subcellularLocation>
        <location evidence="1">Cell outer membrane</location>
    </subcellularLocation>
</comment>
<dbReference type="PANTHER" id="PTHR38776">
    <property type="entry name" value="MLTA-INTERACTING PROTEIN-RELATED"/>
    <property type="match status" value="1"/>
</dbReference>
<keyword evidence="4" id="KW-0998">Cell outer membrane</keyword>
<evidence type="ECO:0000256" key="2">
    <source>
        <dbReference type="ARBA" id="ARBA00022729"/>
    </source>
</evidence>
<organism evidence="5">
    <name type="scientific">hydrothermal vent metagenome</name>
    <dbReference type="NCBI Taxonomy" id="652676"/>
    <lineage>
        <taxon>unclassified sequences</taxon>
        <taxon>metagenomes</taxon>
        <taxon>ecological metagenomes</taxon>
    </lineage>
</organism>
<accession>A0A3B1A3L8</accession>
<keyword evidence="2" id="KW-0732">Signal</keyword>
<name>A0A3B1A3L8_9ZZZZ</name>
<keyword evidence="3" id="KW-0472">Membrane</keyword>
<evidence type="ECO:0000256" key="1">
    <source>
        <dbReference type="ARBA" id="ARBA00004442"/>
    </source>
</evidence>
<dbReference type="InterPro" id="IPR010583">
    <property type="entry name" value="MipA"/>
</dbReference>
<evidence type="ECO:0000256" key="4">
    <source>
        <dbReference type="ARBA" id="ARBA00023237"/>
    </source>
</evidence>